<dbReference type="EMBL" id="VSSQ01001391">
    <property type="protein sequence ID" value="MPM07924.1"/>
    <property type="molecule type" value="Genomic_DNA"/>
</dbReference>
<comment type="caution">
    <text evidence="1">The sequence shown here is derived from an EMBL/GenBank/DDBJ whole genome shotgun (WGS) entry which is preliminary data.</text>
</comment>
<name>A0A644X177_9ZZZZ</name>
<dbReference type="AlphaFoldDB" id="A0A644X177"/>
<organism evidence="1">
    <name type="scientific">bioreactor metagenome</name>
    <dbReference type="NCBI Taxonomy" id="1076179"/>
    <lineage>
        <taxon>unclassified sequences</taxon>
        <taxon>metagenomes</taxon>
        <taxon>ecological metagenomes</taxon>
    </lineage>
</organism>
<proteinExistence type="predicted"/>
<protein>
    <submittedName>
        <fullName evidence="1">Uncharacterized protein</fullName>
    </submittedName>
</protein>
<sequence length="140" mass="15489">MIGFKGEYADSVGRCLLNGEIERQRGFARRGFSADHDKISGFGVEPFVQFLKAPGDVFFLSFVPVDKIKEPGLEVHADDPRSVAHQLVHLCDGVPHVFHIWCGQNGFSQGLDTAEPCLLLENADIGLHVSRGWGEVYNLH</sequence>
<reference evidence="1" key="1">
    <citation type="submission" date="2019-08" db="EMBL/GenBank/DDBJ databases">
        <authorList>
            <person name="Kucharzyk K."/>
            <person name="Murdoch R.W."/>
            <person name="Higgins S."/>
            <person name="Loffler F."/>
        </authorList>
    </citation>
    <scope>NUCLEOTIDE SEQUENCE</scope>
</reference>
<accession>A0A644X177</accession>
<evidence type="ECO:0000313" key="1">
    <source>
        <dbReference type="EMBL" id="MPM07924.1"/>
    </source>
</evidence>
<gene>
    <name evidence="1" type="ORF">SDC9_54235</name>
</gene>